<dbReference type="Proteomes" id="UP001148838">
    <property type="component" value="Unassembled WGS sequence"/>
</dbReference>
<organism evidence="3 4">
    <name type="scientific">Periplaneta americana</name>
    <name type="common">American cockroach</name>
    <name type="synonym">Blatta americana</name>
    <dbReference type="NCBI Taxonomy" id="6978"/>
    <lineage>
        <taxon>Eukaryota</taxon>
        <taxon>Metazoa</taxon>
        <taxon>Ecdysozoa</taxon>
        <taxon>Arthropoda</taxon>
        <taxon>Hexapoda</taxon>
        <taxon>Insecta</taxon>
        <taxon>Pterygota</taxon>
        <taxon>Neoptera</taxon>
        <taxon>Polyneoptera</taxon>
        <taxon>Dictyoptera</taxon>
        <taxon>Blattodea</taxon>
        <taxon>Blattoidea</taxon>
        <taxon>Blattidae</taxon>
        <taxon>Blattinae</taxon>
        <taxon>Periplaneta</taxon>
    </lineage>
</organism>
<comment type="caution">
    <text evidence="3">The sequence shown here is derived from an EMBL/GenBank/DDBJ whole genome shotgun (WGS) entry which is preliminary data.</text>
</comment>
<dbReference type="PRINTS" id="PR00081">
    <property type="entry name" value="GDHRDH"/>
</dbReference>
<proteinExistence type="predicted"/>
<name>A0ABQ8SAX7_PERAM</name>
<keyword evidence="2" id="KW-1133">Transmembrane helix</keyword>
<evidence type="ECO:0000313" key="3">
    <source>
        <dbReference type="EMBL" id="KAJ4431234.1"/>
    </source>
</evidence>
<dbReference type="InterPro" id="IPR002347">
    <property type="entry name" value="SDR_fam"/>
</dbReference>
<keyword evidence="1" id="KW-0560">Oxidoreductase</keyword>
<accession>A0ABQ8SAX7</accession>
<dbReference type="PANTHER" id="PTHR43157:SF31">
    <property type="entry name" value="PHOSPHATIDYLINOSITOL-GLYCAN BIOSYNTHESIS CLASS F PROTEIN"/>
    <property type="match status" value="1"/>
</dbReference>
<dbReference type="Pfam" id="PF00106">
    <property type="entry name" value="adh_short"/>
    <property type="match status" value="1"/>
</dbReference>
<evidence type="ECO:0000256" key="1">
    <source>
        <dbReference type="ARBA" id="ARBA00023002"/>
    </source>
</evidence>
<gene>
    <name evidence="3" type="ORF">ANN_19831</name>
</gene>
<feature type="non-terminal residue" evidence="3">
    <location>
        <position position="1"/>
    </location>
</feature>
<feature type="transmembrane region" description="Helical" evidence="2">
    <location>
        <begin position="242"/>
        <end position="265"/>
    </location>
</feature>
<dbReference type="Gene3D" id="3.40.50.720">
    <property type="entry name" value="NAD(P)-binding Rossmann-like Domain"/>
    <property type="match status" value="1"/>
</dbReference>
<evidence type="ECO:0000313" key="4">
    <source>
        <dbReference type="Proteomes" id="UP001148838"/>
    </source>
</evidence>
<dbReference type="InterPro" id="IPR036291">
    <property type="entry name" value="NAD(P)-bd_dom_sf"/>
</dbReference>
<sequence length="266" mass="28985">LNIDINGLINLNFCFSGVKLYIKLTTGICKSQKKLHGKTVIITGANTGIGKATACELARRGARVILACRNLEKGRKVRDELIKDTGNSNIVVLHLDLTSLTSVRKFVSNVIRTEPRLDVLINNAGAVGLGNRQTADKLAVGMQVNHFGPFLLTCLLIKLLKKSSPSRIVMVSSSIHTIAQFDLDNLNAEKSFSEAEMYACSKLANILMANELARRLKGTGVTVNSLCPGLVATEALRNIPPVLYTLAKILMFVFAKVCIIFEFILT</sequence>
<evidence type="ECO:0000256" key="2">
    <source>
        <dbReference type="SAM" id="Phobius"/>
    </source>
</evidence>
<reference evidence="3 4" key="1">
    <citation type="journal article" date="2022" name="Allergy">
        <title>Genome assembly and annotation of Periplaneta americana reveal a comprehensive cockroach allergen profile.</title>
        <authorList>
            <person name="Wang L."/>
            <person name="Xiong Q."/>
            <person name="Saelim N."/>
            <person name="Wang L."/>
            <person name="Nong W."/>
            <person name="Wan A.T."/>
            <person name="Shi M."/>
            <person name="Liu X."/>
            <person name="Cao Q."/>
            <person name="Hui J.H.L."/>
            <person name="Sookrung N."/>
            <person name="Leung T.F."/>
            <person name="Tungtrongchitr A."/>
            <person name="Tsui S.K.W."/>
        </authorList>
    </citation>
    <scope>NUCLEOTIDE SEQUENCE [LARGE SCALE GENOMIC DNA]</scope>
    <source>
        <strain evidence="3">PWHHKU_190912</strain>
    </source>
</reference>
<protein>
    <submittedName>
        <fullName evidence="3">Uncharacterized protein</fullName>
    </submittedName>
</protein>
<keyword evidence="2" id="KW-0472">Membrane</keyword>
<dbReference type="EMBL" id="JAJSOF020000031">
    <property type="protein sequence ID" value="KAJ4431234.1"/>
    <property type="molecule type" value="Genomic_DNA"/>
</dbReference>
<dbReference type="PANTHER" id="PTHR43157">
    <property type="entry name" value="PHOSPHATIDYLINOSITOL-GLYCAN BIOSYNTHESIS CLASS F PROTEIN-RELATED"/>
    <property type="match status" value="1"/>
</dbReference>
<keyword evidence="2" id="KW-0812">Transmembrane</keyword>
<dbReference type="SUPFAM" id="SSF51735">
    <property type="entry name" value="NAD(P)-binding Rossmann-fold domains"/>
    <property type="match status" value="1"/>
</dbReference>
<keyword evidence="4" id="KW-1185">Reference proteome</keyword>